<proteinExistence type="predicted"/>
<dbReference type="EMBL" id="LT629750">
    <property type="protein sequence ID" value="SDS26090.1"/>
    <property type="molecule type" value="Genomic_DNA"/>
</dbReference>
<feature type="domain" description="VOC" evidence="2">
    <location>
        <begin position="7"/>
        <end position="123"/>
    </location>
</feature>
<dbReference type="Gene3D" id="3.10.180.10">
    <property type="entry name" value="2,3-Dihydroxybiphenyl 1,2-Dioxygenase, domain 1"/>
    <property type="match status" value="2"/>
</dbReference>
<dbReference type="CDD" id="cd07247">
    <property type="entry name" value="SgaA_N_like"/>
    <property type="match status" value="2"/>
</dbReference>
<dbReference type="InterPro" id="IPR052164">
    <property type="entry name" value="Anthracycline_SecMetBiosynth"/>
</dbReference>
<keyword evidence="4" id="KW-1185">Reference proteome</keyword>
<evidence type="ECO:0000313" key="4">
    <source>
        <dbReference type="Proteomes" id="UP000243904"/>
    </source>
</evidence>
<accession>A0A1H1QRJ4</accession>
<dbReference type="PROSITE" id="PS51819">
    <property type="entry name" value="VOC"/>
    <property type="match status" value="2"/>
</dbReference>
<dbReference type="Pfam" id="PF00903">
    <property type="entry name" value="Glyoxalase"/>
    <property type="match status" value="2"/>
</dbReference>
<evidence type="ECO:0000313" key="3">
    <source>
        <dbReference type="EMBL" id="SDS26090.1"/>
    </source>
</evidence>
<dbReference type="InterPro" id="IPR004360">
    <property type="entry name" value="Glyas_Fos-R_dOase_dom"/>
</dbReference>
<dbReference type="Proteomes" id="UP000243904">
    <property type="component" value="Chromosome I"/>
</dbReference>
<sequence>MADYHGRFAWYELMTTDVAAAKAFYATVVGWDVRDASTADLAYTLFTSGKAAICGLMELPKEATKRGATPRWMGYVGVDDVDVTTGRLKRLGGTVYVPPTNTNIGRISVVADPQTATLALANGLKLGQDQTSELDQPGRVGWHELLAADPNKASAFYADLFGWQKAGAEIGAMDTYQLFSAGGQTIGGMFAKREREPYPFWLYYFNVDDIDAAAQRVKAGGGRIFEGPLEVLDGVWVARCIDPQGAMFALQGKRRRHGVRKNEGLEVGWSTSWGEVSSKGKLVAKPGGKSRTPDSER</sequence>
<gene>
    <name evidence="3" type="ORF">SAMN05444158_1509</name>
</gene>
<feature type="domain" description="VOC" evidence="2">
    <location>
        <begin position="139"/>
        <end position="253"/>
    </location>
</feature>
<evidence type="ECO:0000259" key="2">
    <source>
        <dbReference type="PROSITE" id="PS51819"/>
    </source>
</evidence>
<dbReference type="AlphaFoldDB" id="A0A1H1QRJ4"/>
<dbReference type="PANTHER" id="PTHR33993:SF14">
    <property type="entry name" value="GB|AAF24581.1"/>
    <property type="match status" value="1"/>
</dbReference>
<name>A0A1H1QRJ4_9BRAD</name>
<organism evidence="3 4">
    <name type="scientific">Bradyrhizobium canariense</name>
    <dbReference type="NCBI Taxonomy" id="255045"/>
    <lineage>
        <taxon>Bacteria</taxon>
        <taxon>Pseudomonadati</taxon>
        <taxon>Pseudomonadota</taxon>
        <taxon>Alphaproteobacteria</taxon>
        <taxon>Hyphomicrobiales</taxon>
        <taxon>Nitrobacteraceae</taxon>
        <taxon>Bradyrhizobium</taxon>
    </lineage>
</organism>
<protein>
    <recommendedName>
        <fullName evidence="2">VOC domain-containing protein</fullName>
    </recommendedName>
</protein>
<evidence type="ECO:0000256" key="1">
    <source>
        <dbReference type="SAM" id="MobiDB-lite"/>
    </source>
</evidence>
<dbReference type="InterPro" id="IPR037523">
    <property type="entry name" value="VOC_core"/>
</dbReference>
<dbReference type="InterPro" id="IPR029068">
    <property type="entry name" value="Glyas_Bleomycin-R_OHBP_Dase"/>
</dbReference>
<dbReference type="SUPFAM" id="SSF54593">
    <property type="entry name" value="Glyoxalase/Bleomycin resistance protein/Dihydroxybiphenyl dioxygenase"/>
    <property type="match status" value="2"/>
</dbReference>
<reference evidence="4" key="1">
    <citation type="submission" date="2016-10" db="EMBL/GenBank/DDBJ databases">
        <authorList>
            <person name="Varghese N."/>
            <person name="Submissions S."/>
        </authorList>
    </citation>
    <scope>NUCLEOTIDE SEQUENCE [LARGE SCALE GENOMIC DNA]</scope>
    <source>
        <strain evidence="4">GAS369</strain>
    </source>
</reference>
<feature type="region of interest" description="Disordered" evidence="1">
    <location>
        <begin position="278"/>
        <end position="297"/>
    </location>
</feature>
<dbReference type="PANTHER" id="PTHR33993">
    <property type="entry name" value="GLYOXALASE-RELATED"/>
    <property type="match status" value="1"/>
</dbReference>
<dbReference type="RefSeq" id="WP_244548989.1">
    <property type="nucleotide sequence ID" value="NZ_LT629750.1"/>
</dbReference>